<dbReference type="Proteomes" id="UP001525890">
    <property type="component" value="Unassembled WGS sequence"/>
</dbReference>
<proteinExistence type="predicted"/>
<protein>
    <recommendedName>
        <fullName evidence="4">Transposase</fullName>
    </recommendedName>
</protein>
<name>A0ABT2N3A7_9CYAN</name>
<evidence type="ECO:0000256" key="1">
    <source>
        <dbReference type="SAM" id="MobiDB-lite"/>
    </source>
</evidence>
<dbReference type="RefSeq" id="WP_368009547.1">
    <property type="nucleotide sequence ID" value="NZ_JAMXFF010000074.1"/>
</dbReference>
<accession>A0ABT2N3A7</accession>
<keyword evidence="3" id="KW-1185">Reference proteome</keyword>
<gene>
    <name evidence="2" type="ORF">NG799_27770</name>
</gene>
<feature type="region of interest" description="Disordered" evidence="1">
    <location>
        <begin position="52"/>
        <end position="78"/>
    </location>
</feature>
<evidence type="ECO:0000313" key="3">
    <source>
        <dbReference type="Proteomes" id="UP001525890"/>
    </source>
</evidence>
<reference evidence="2 3" key="1">
    <citation type="journal article" date="2022" name="Front. Microbiol.">
        <title>High genomic differentiation and limited gene flow indicate recent cryptic speciation within the genus Laspinema (cyanobacteria).</title>
        <authorList>
            <person name="Stanojkovic A."/>
            <person name="Skoupy S."/>
            <person name="Skaloud P."/>
            <person name="Dvorak P."/>
        </authorList>
    </citation>
    <scope>NUCLEOTIDE SEQUENCE [LARGE SCALE GENOMIC DNA]</scope>
    <source>
        <strain evidence="2 3">D2a</strain>
    </source>
</reference>
<organism evidence="2 3">
    <name type="scientific">Laspinema palackyanum D2a</name>
    <dbReference type="NCBI Taxonomy" id="2953684"/>
    <lineage>
        <taxon>Bacteria</taxon>
        <taxon>Bacillati</taxon>
        <taxon>Cyanobacteriota</taxon>
        <taxon>Cyanophyceae</taxon>
        <taxon>Oscillatoriophycideae</taxon>
        <taxon>Oscillatoriales</taxon>
        <taxon>Laspinemataceae</taxon>
        <taxon>Laspinema</taxon>
        <taxon>Laspinema palackyanum</taxon>
    </lineage>
</organism>
<evidence type="ECO:0008006" key="4">
    <source>
        <dbReference type="Google" id="ProtNLM"/>
    </source>
</evidence>
<sequence length="130" mass="14823">MKEYGKHGYGILGYEMVEVEIREPDGSIKTYTWKKPIKARSCDRQIKESYTYRGKKTPRLPRLPKASSIPKKGAGIKFDGDFENDPDLLKIESEWDDALLSLPSWDDALEALNRRPMKKATIPSLEIPPA</sequence>
<evidence type="ECO:0000313" key="2">
    <source>
        <dbReference type="EMBL" id="MCT7970117.1"/>
    </source>
</evidence>
<comment type="caution">
    <text evidence="2">The sequence shown here is derived from an EMBL/GenBank/DDBJ whole genome shotgun (WGS) entry which is preliminary data.</text>
</comment>
<dbReference type="EMBL" id="JAMXFF010000074">
    <property type="protein sequence ID" value="MCT7970117.1"/>
    <property type="molecule type" value="Genomic_DNA"/>
</dbReference>